<evidence type="ECO:0000313" key="2">
    <source>
        <dbReference type="EMBL" id="KGJ72878.1"/>
    </source>
</evidence>
<reference evidence="2 3" key="1">
    <citation type="submission" date="2014-08" db="EMBL/GenBank/DDBJ databases">
        <authorList>
            <person name="Sisinthy S."/>
        </authorList>
    </citation>
    <scope>NUCLEOTIDE SEQUENCE [LARGE SCALE GENOMIC DNA]</scope>
    <source>
        <strain evidence="2 3">RuG17</strain>
    </source>
</reference>
<evidence type="ECO:0000256" key="1">
    <source>
        <dbReference type="SAM" id="SignalP"/>
    </source>
</evidence>
<keyword evidence="1" id="KW-0732">Signal</keyword>
<dbReference type="Proteomes" id="UP000029864">
    <property type="component" value="Unassembled WGS sequence"/>
</dbReference>
<evidence type="ECO:0000313" key="3">
    <source>
        <dbReference type="Proteomes" id="UP000029864"/>
    </source>
</evidence>
<accession>A0A099J602</accession>
<keyword evidence="3" id="KW-1185">Reference proteome</keyword>
<sequence>MTGAACTLAFVGMVSGFQVAASADAAQAAKDSAQRASVAVIVQKAAVATAAPAPVADAVPVVSEPAPAAPAPAVPIAAVPQPVPAPGGAVAA</sequence>
<name>A0A099J602_9MICO</name>
<feature type="non-terminal residue" evidence="2">
    <location>
        <position position="92"/>
    </location>
</feature>
<feature type="chain" id="PRO_5038740500" evidence="1">
    <location>
        <begin position="21"/>
        <end position="92"/>
    </location>
</feature>
<dbReference type="EMBL" id="JPXF01000050">
    <property type="protein sequence ID" value="KGJ72878.1"/>
    <property type="molecule type" value="Genomic_DNA"/>
</dbReference>
<comment type="caution">
    <text evidence="2">The sequence shown here is derived from an EMBL/GenBank/DDBJ whole genome shotgun (WGS) entry which is preliminary data.</text>
</comment>
<feature type="signal peptide" evidence="1">
    <location>
        <begin position="1"/>
        <end position="20"/>
    </location>
</feature>
<proteinExistence type="predicted"/>
<organism evidence="2 3">
    <name type="scientific">Cryobacterium roopkundense</name>
    <dbReference type="NCBI Taxonomy" id="1001240"/>
    <lineage>
        <taxon>Bacteria</taxon>
        <taxon>Bacillati</taxon>
        <taxon>Actinomycetota</taxon>
        <taxon>Actinomycetes</taxon>
        <taxon>Micrococcales</taxon>
        <taxon>Microbacteriaceae</taxon>
        <taxon>Cryobacterium</taxon>
    </lineage>
</organism>
<dbReference type="AlphaFoldDB" id="A0A099J602"/>
<protein>
    <submittedName>
        <fullName evidence="2">Uncharacterized protein</fullName>
    </submittedName>
</protein>
<gene>
    <name evidence="2" type="ORF">GY21_12250</name>
</gene>